<dbReference type="Gene3D" id="3.40.50.300">
    <property type="entry name" value="P-loop containing nucleotide triphosphate hydrolases"/>
    <property type="match status" value="1"/>
</dbReference>
<dbReference type="InterPro" id="IPR027417">
    <property type="entry name" value="P-loop_NTPase"/>
</dbReference>
<name>H6LF02_ACEWD</name>
<dbReference type="PANTHER" id="PTHR43117">
    <property type="entry name" value="OSMOPROTECTANT IMPORT ATP-BINDING PROTEIN OSMV"/>
    <property type="match status" value="1"/>
</dbReference>
<gene>
    <name evidence="6" type="ordered locus">Awo_c00980</name>
</gene>
<dbReference type="Proteomes" id="UP000007177">
    <property type="component" value="Chromosome"/>
</dbReference>
<accession>H6LF02</accession>
<evidence type="ECO:0000256" key="4">
    <source>
        <dbReference type="ARBA" id="ARBA00022840"/>
    </source>
</evidence>
<dbReference type="PROSITE" id="PS50893">
    <property type="entry name" value="ABC_TRANSPORTER_2"/>
    <property type="match status" value="1"/>
</dbReference>
<dbReference type="EMBL" id="CP002987">
    <property type="protein sequence ID" value="AFA46908.1"/>
    <property type="molecule type" value="Genomic_DNA"/>
</dbReference>
<reference evidence="6 7" key="2">
    <citation type="journal article" date="2012" name="PLoS ONE">
        <title>An ancient pathway combining carbon dioxide fixation with the generation and utilization of a sodium ion gradient for ATP synthesis.</title>
        <authorList>
            <person name="Poehlein A."/>
            <person name="Schmidt S."/>
            <person name="Kaster A.K."/>
            <person name="Goenrich M."/>
            <person name="Vollmers J."/>
            <person name="Thurmer A."/>
            <person name="Bertsch J."/>
            <person name="Schuchmann K."/>
            <person name="Voigt B."/>
            <person name="Hecker M."/>
            <person name="Daniel R."/>
            <person name="Thauer R.K."/>
            <person name="Gottschalk G."/>
            <person name="Muller V."/>
        </authorList>
    </citation>
    <scope>NUCLEOTIDE SEQUENCE [LARGE SCALE GENOMIC DNA]</scope>
    <source>
        <strain evidence="7">ATCC 29683 / DSM 1030 / JCM 2381 / KCTC 1655 / WB1</strain>
    </source>
</reference>
<dbReference type="eggNOG" id="COG1136">
    <property type="taxonomic scope" value="Bacteria"/>
</dbReference>
<sequence>MQTENQLISPYDFLVQQGFKLSAKNQSLETYIESLDQDELEDMGTNKALLMDSYAALQKARHEDYEIKVKSILIKGGYNKAGQKEEFDILLEPGEMVAIVGPTGSGKSRLLADIEWLAQSDTPTGRVILINGILPDESKRYSIDDKLISQLSQNMNFVMDASVEEFIRMHAESRKIEEVDALIEKVISEANTLAGEPFMKETPLTALSGGQSRALMIVDVAFLCKSPIVLIDEIENAGIDRRKAMELLVKAEKIILIATHDPVLALMAKRRLVIKNGGIHQVIECDESEKKILTALEKMEEKMLAVRHALRTGAKVTLG</sequence>
<proteinExistence type="inferred from homology"/>
<keyword evidence="7" id="KW-1185">Reference proteome</keyword>
<dbReference type="RefSeq" id="WP_014354512.1">
    <property type="nucleotide sequence ID" value="NC_016894.1"/>
</dbReference>
<dbReference type="STRING" id="931626.Awo_c00980"/>
<keyword evidence="4 6" id="KW-0067">ATP-binding</keyword>
<dbReference type="AlphaFoldDB" id="H6LF02"/>
<comment type="similarity">
    <text evidence="1">Belongs to the ABC transporter superfamily.</text>
</comment>
<dbReference type="InterPro" id="IPR017871">
    <property type="entry name" value="ABC_transporter-like_CS"/>
</dbReference>
<protein>
    <submittedName>
        <fullName evidence="6">ABC transport system ATP-binding protein</fullName>
    </submittedName>
</protein>
<evidence type="ECO:0000313" key="6">
    <source>
        <dbReference type="EMBL" id="AFA46908.1"/>
    </source>
</evidence>
<evidence type="ECO:0000256" key="2">
    <source>
        <dbReference type="ARBA" id="ARBA00022448"/>
    </source>
</evidence>
<dbReference type="HOGENOM" id="CLU_072513_0_0_9"/>
<dbReference type="Pfam" id="PF00005">
    <property type="entry name" value="ABC_tran"/>
    <property type="match status" value="1"/>
</dbReference>
<keyword evidence="2" id="KW-0813">Transport</keyword>
<dbReference type="OrthoDB" id="9776556at2"/>
<dbReference type="PANTHER" id="PTHR43117:SF4">
    <property type="entry name" value="OSMOPROTECTANT IMPORT ATP-BINDING PROTEIN OSMV"/>
    <property type="match status" value="1"/>
</dbReference>
<dbReference type="GO" id="GO:0005524">
    <property type="term" value="F:ATP binding"/>
    <property type="evidence" value="ECO:0007669"/>
    <property type="project" value="UniProtKB-KW"/>
</dbReference>
<dbReference type="InterPro" id="IPR003593">
    <property type="entry name" value="AAA+_ATPase"/>
</dbReference>
<evidence type="ECO:0000256" key="1">
    <source>
        <dbReference type="ARBA" id="ARBA00005417"/>
    </source>
</evidence>
<evidence type="ECO:0000313" key="7">
    <source>
        <dbReference type="Proteomes" id="UP000007177"/>
    </source>
</evidence>
<reference evidence="7" key="1">
    <citation type="submission" date="2011-07" db="EMBL/GenBank/DDBJ databases">
        <title>Complete genome sequence of Acetobacterium woodii.</title>
        <authorList>
            <person name="Poehlein A."/>
            <person name="Schmidt S."/>
            <person name="Kaster A.-K."/>
            <person name="Goenrich M."/>
            <person name="Vollmers J."/>
            <person name="Thuermer A."/>
            <person name="Gottschalk G."/>
            <person name="Thauer R.K."/>
            <person name="Daniel R."/>
            <person name="Mueller V."/>
        </authorList>
    </citation>
    <scope>NUCLEOTIDE SEQUENCE [LARGE SCALE GENOMIC DNA]</scope>
    <source>
        <strain evidence="7">ATCC 29683 / DSM 1030 / JCM 2381 / KCTC 1655 / WB1</strain>
    </source>
</reference>
<organism evidence="6 7">
    <name type="scientific">Acetobacterium woodii (strain ATCC 29683 / DSM 1030 / JCM 2381 / KCTC 1655 / WB1)</name>
    <dbReference type="NCBI Taxonomy" id="931626"/>
    <lineage>
        <taxon>Bacteria</taxon>
        <taxon>Bacillati</taxon>
        <taxon>Bacillota</taxon>
        <taxon>Clostridia</taxon>
        <taxon>Eubacteriales</taxon>
        <taxon>Eubacteriaceae</taxon>
        <taxon>Acetobacterium</taxon>
    </lineage>
</organism>
<keyword evidence="3" id="KW-0547">Nucleotide-binding</keyword>
<evidence type="ECO:0000259" key="5">
    <source>
        <dbReference type="PROSITE" id="PS50893"/>
    </source>
</evidence>
<evidence type="ECO:0000256" key="3">
    <source>
        <dbReference type="ARBA" id="ARBA00022741"/>
    </source>
</evidence>
<dbReference type="GO" id="GO:0016887">
    <property type="term" value="F:ATP hydrolysis activity"/>
    <property type="evidence" value="ECO:0007669"/>
    <property type="project" value="InterPro"/>
</dbReference>
<dbReference type="SMART" id="SM00382">
    <property type="entry name" value="AAA"/>
    <property type="match status" value="1"/>
</dbReference>
<dbReference type="KEGG" id="awo:Awo_c00980"/>
<dbReference type="PROSITE" id="PS00211">
    <property type="entry name" value="ABC_TRANSPORTER_1"/>
    <property type="match status" value="1"/>
</dbReference>
<feature type="domain" description="ABC transporter" evidence="5">
    <location>
        <begin position="67"/>
        <end position="301"/>
    </location>
</feature>
<dbReference type="SUPFAM" id="SSF52540">
    <property type="entry name" value="P-loop containing nucleoside triphosphate hydrolases"/>
    <property type="match status" value="1"/>
</dbReference>
<dbReference type="InterPro" id="IPR003439">
    <property type="entry name" value="ABC_transporter-like_ATP-bd"/>
</dbReference>